<evidence type="ECO:0000313" key="1">
    <source>
        <dbReference type="EMBL" id="MPC88426.1"/>
    </source>
</evidence>
<accession>A0A5B7J374</accession>
<keyword evidence="2" id="KW-1185">Reference proteome</keyword>
<dbReference type="EMBL" id="VSRR010077749">
    <property type="protein sequence ID" value="MPC88426.1"/>
    <property type="molecule type" value="Genomic_DNA"/>
</dbReference>
<gene>
    <name evidence="1" type="ORF">E2C01_083328</name>
</gene>
<comment type="caution">
    <text evidence="1">The sequence shown here is derived from an EMBL/GenBank/DDBJ whole genome shotgun (WGS) entry which is preliminary data.</text>
</comment>
<reference evidence="1 2" key="1">
    <citation type="submission" date="2019-05" db="EMBL/GenBank/DDBJ databases">
        <title>Another draft genome of Portunus trituberculatus and its Hox gene families provides insights of decapod evolution.</title>
        <authorList>
            <person name="Jeong J.-H."/>
            <person name="Song I."/>
            <person name="Kim S."/>
            <person name="Choi T."/>
            <person name="Kim D."/>
            <person name="Ryu S."/>
            <person name="Kim W."/>
        </authorList>
    </citation>
    <scope>NUCLEOTIDE SEQUENCE [LARGE SCALE GENOMIC DNA]</scope>
    <source>
        <tissue evidence="1">Muscle</tissue>
    </source>
</reference>
<evidence type="ECO:0000313" key="2">
    <source>
        <dbReference type="Proteomes" id="UP000324222"/>
    </source>
</evidence>
<name>A0A5B7J374_PORTR</name>
<dbReference type="Proteomes" id="UP000324222">
    <property type="component" value="Unassembled WGS sequence"/>
</dbReference>
<dbReference type="OrthoDB" id="6382960at2759"/>
<protein>
    <submittedName>
        <fullName evidence="1">Uncharacterized protein</fullName>
    </submittedName>
</protein>
<proteinExistence type="predicted"/>
<sequence length="133" mass="15308">MTHSWLSSYSWTTPTDTIQYSPLSFNHHPYNTILIPITSPSPSELLTKAEALDRSCGRLVGCLWDVTTHFPTLHQAMATHLEMHQFSRHLNAFSGQTCTWYRRSAHSTERHFRCNTNNYAKLYRNHGRGGSNN</sequence>
<organism evidence="1 2">
    <name type="scientific">Portunus trituberculatus</name>
    <name type="common">Swimming crab</name>
    <name type="synonym">Neptunus trituberculatus</name>
    <dbReference type="NCBI Taxonomy" id="210409"/>
    <lineage>
        <taxon>Eukaryota</taxon>
        <taxon>Metazoa</taxon>
        <taxon>Ecdysozoa</taxon>
        <taxon>Arthropoda</taxon>
        <taxon>Crustacea</taxon>
        <taxon>Multicrustacea</taxon>
        <taxon>Malacostraca</taxon>
        <taxon>Eumalacostraca</taxon>
        <taxon>Eucarida</taxon>
        <taxon>Decapoda</taxon>
        <taxon>Pleocyemata</taxon>
        <taxon>Brachyura</taxon>
        <taxon>Eubrachyura</taxon>
        <taxon>Portunoidea</taxon>
        <taxon>Portunidae</taxon>
        <taxon>Portuninae</taxon>
        <taxon>Portunus</taxon>
    </lineage>
</organism>
<dbReference type="AlphaFoldDB" id="A0A5B7J374"/>